<evidence type="ECO:0000313" key="1">
    <source>
        <dbReference type="EMBL" id="PKA53278.1"/>
    </source>
</evidence>
<gene>
    <name evidence="1" type="ORF">AXF42_Ash010008</name>
</gene>
<dbReference type="AlphaFoldDB" id="A0A2I0ACK1"/>
<proteinExistence type="predicted"/>
<reference evidence="1 2" key="1">
    <citation type="journal article" date="2017" name="Nature">
        <title>The Apostasia genome and the evolution of orchids.</title>
        <authorList>
            <person name="Zhang G.Q."/>
            <person name="Liu K.W."/>
            <person name="Li Z."/>
            <person name="Lohaus R."/>
            <person name="Hsiao Y.Y."/>
            <person name="Niu S.C."/>
            <person name="Wang J.Y."/>
            <person name="Lin Y.C."/>
            <person name="Xu Q."/>
            <person name="Chen L.J."/>
            <person name="Yoshida K."/>
            <person name="Fujiwara S."/>
            <person name="Wang Z.W."/>
            <person name="Zhang Y.Q."/>
            <person name="Mitsuda N."/>
            <person name="Wang M."/>
            <person name="Liu G.H."/>
            <person name="Pecoraro L."/>
            <person name="Huang H.X."/>
            <person name="Xiao X.J."/>
            <person name="Lin M."/>
            <person name="Wu X.Y."/>
            <person name="Wu W.L."/>
            <person name="Chen Y.Y."/>
            <person name="Chang S.B."/>
            <person name="Sakamoto S."/>
            <person name="Ohme-Takagi M."/>
            <person name="Yagi M."/>
            <person name="Zeng S.J."/>
            <person name="Shen C.Y."/>
            <person name="Yeh C.M."/>
            <person name="Luo Y.B."/>
            <person name="Tsai W.C."/>
            <person name="Van de Peer Y."/>
            <person name="Liu Z.J."/>
        </authorList>
    </citation>
    <scope>NUCLEOTIDE SEQUENCE [LARGE SCALE GENOMIC DNA]</scope>
    <source>
        <strain evidence="2">cv. Shenzhen</strain>
        <tissue evidence="1">Stem</tissue>
    </source>
</reference>
<accession>A0A2I0ACK1</accession>
<name>A0A2I0ACK1_9ASPA</name>
<organism evidence="1 2">
    <name type="scientific">Apostasia shenzhenica</name>
    <dbReference type="NCBI Taxonomy" id="1088818"/>
    <lineage>
        <taxon>Eukaryota</taxon>
        <taxon>Viridiplantae</taxon>
        <taxon>Streptophyta</taxon>
        <taxon>Embryophyta</taxon>
        <taxon>Tracheophyta</taxon>
        <taxon>Spermatophyta</taxon>
        <taxon>Magnoliopsida</taxon>
        <taxon>Liliopsida</taxon>
        <taxon>Asparagales</taxon>
        <taxon>Orchidaceae</taxon>
        <taxon>Apostasioideae</taxon>
        <taxon>Apostasia</taxon>
    </lineage>
</organism>
<dbReference type="EMBL" id="KZ451999">
    <property type="protein sequence ID" value="PKA53278.1"/>
    <property type="molecule type" value="Genomic_DNA"/>
</dbReference>
<sequence length="79" mass="9065">MDVEKSKQVDYDEEYVLFDLDDVCMQADIAGNVPYVISKIFRREGRKRATYPELFGEAEIAKVKFVEELEAAEARGTMP</sequence>
<keyword evidence="2" id="KW-1185">Reference proteome</keyword>
<dbReference type="Proteomes" id="UP000236161">
    <property type="component" value="Unassembled WGS sequence"/>
</dbReference>
<protein>
    <submittedName>
        <fullName evidence="1">Uncharacterized protein</fullName>
    </submittedName>
</protein>
<evidence type="ECO:0000313" key="2">
    <source>
        <dbReference type="Proteomes" id="UP000236161"/>
    </source>
</evidence>